<evidence type="ECO:0000313" key="3">
    <source>
        <dbReference type="EMBL" id="SDR28777.1"/>
    </source>
</evidence>
<dbReference type="Proteomes" id="UP000183053">
    <property type="component" value="Unassembled WGS sequence"/>
</dbReference>
<keyword evidence="1" id="KW-0472">Membrane</keyword>
<evidence type="ECO:0000259" key="2">
    <source>
        <dbReference type="Pfam" id="PF20182"/>
    </source>
</evidence>
<feature type="transmembrane region" description="Helical" evidence="1">
    <location>
        <begin position="6"/>
        <end position="22"/>
    </location>
</feature>
<feature type="transmembrane region" description="Helical" evidence="1">
    <location>
        <begin position="177"/>
        <end position="199"/>
    </location>
</feature>
<name>A0A1H1HTM5_9ACTN</name>
<dbReference type="RefSeq" id="WP_068532022.1">
    <property type="nucleotide sequence ID" value="NZ_FNLF01000002.1"/>
</dbReference>
<dbReference type="OrthoDB" id="4772902at2"/>
<evidence type="ECO:0000256" key="1">
    <source>
        <dbReference type="SAM" id="Phobius"/>
    </source>
</evidence>
<dbReference type="AlphaFoldDB" id="A0A1H1HTM5"/>
<dbReference type="InterPro" id="IPR050039">
    <property type="entry name" value="MAB_1171c-like"/>
</dbReference>
<keyword evidence="1" id="KW-1133">Transmembrane helix</keyword>
<dbReference type="InterPro" id="IPR046675">
    <property type="entry name" value="DUF6545"/>
</dbReference>
<keyword evidence="1" id="KW-0812">Transmembrane</keyword>
<feature type="transmembrane region" description="Helical" evidence="1">
    <location>
        <begin position="34"/>
        <end position="52"/>
    </location>
</feature>
<feature type="transmembrane region" description="Helical" evidence="1">
    <location>
        <begin position="104"/>
        <end position="125"/>
    </location>
</feature>
<dbReference type="Pfam" id="PF20182">
    <property type="entry name" value="DUF6545"/>
    <property type="match status" value="1"/>
</dbReference>
<accession>A0A1H1HTM5</accession>
<sequence>MAVKLVNVFGVAFFTLVLCWRIDRLYRAKAGIQAVAVTVAIAALTLAVLLLGSPLAASIDGALWRGSSRLGGYALLALGVASLAVAFFYGTTESARQRRAGMEAIPLIAAVVGLSIAMTVTPASLRDASLDTLTVQELGFAVFFVIAGGYLMYGLADCVLSLSRLMPFADGYLVTSLRLMAAGLAITAAGSLAQVAFVLTSAAHVGSWPVLLSVSQACTAGGILLFVIGLSYPGVRGFVVQMQYRKRHRRDFQRLEPLWMLLTTAVPEVVLDAGKARRDPHLRFQRRVVEIRDVLVQLSPYLPEDFGDGIPEENVHNLLVAIDLRNEAGAAPAPSSMVLPPDGPSIDDDAAPLLVLSDAVGATPAEELQI</sequence>
<proteinExistence type="predicted"/>
<reference evidence="4" key="1">
    <citation type="submission" date="2016-10" db="EMBL/GenBank/DDBJ databases">
        <authorList>
            <person name="Varghese N."/>
            <person name="Submissions S."/>
        </authorList>
    </citation>
    <scope>NUCLEOTIDE SEQUENCE [LARGE SCALE GENOMIC DNA]</scope>
    <source>
        <strain evidence="4">DSM 44142</strain>
    </source>
</reference>
<feature type="domain" description="DUF6545" evidence="2">
    <location>
        <begin position="246"/>
        <end position="359"/>
    </location>
</feature>
<protein>
    <recommendedName>
        <fullName evidence="2">DUF6545 domain-containing protein</fullName>
    </recommendedName>
</protein>
<dbReference type="EMBL" id="FNLF01000002">
    <property type="protein sequence ID" value="SDR28777.1"/>
    <property type="molecule type" value="Genomic_DNA"/>
</dbReference>
<feature type="transmembrane region" description="Helical" evidence="1">
    <location>
        <begin position="72"/>
        <end position="92"/>
    </location>
</feature>
<keyword evidence="4" id="KW-1185">Reference proteome</keyword>
<feature type="transmembrane region" description="Helical" evidence="1">
    <location>
        <begin position="219"/>
        <end position="240"/>
    </location>
</feature>
<feature type="transmembrane region" description="Helical" evidence="1">
    <location>
        <begin position="137"/>
        <end position="156"/>
    </location>
</feature>
<dbReference type="NCBIfam" id="NF042915">
    <property type="entry name" value="MAB_1171c_fam"/>
    <property type="match status" value="1"/>
</dbReference>
<evidence type="ECO:0000313" key="4">
    <source>
        <dbReference type="Proteomes" id="UP000183053"/>
    </source>
</evidence>
<organism evidence="3 4">
    <name type="scientific">Tsukamurella pulmonis</name>
    <dbReference type="NCBI Taxonomy" id="47312"/>
    <lineage>
        <taxon>Bacteria</taxon>
        <taxon>Bacillati</taxon>
        <taxon>Actinomycetota</taxon>
        <taxon>Actinomycetes</taxon>
        <taxon>Mycobacteriales</taxon>
        <taxon>Tsukamurellaceae</taxon>
        <taxon>Tsukamurella</taxon>
    </lineage>
</organism>
<dbReference type="STRING" id="47312.SAMN04489765_4581"/>
<gene>
    <name evidence="3" type="ORF">SAMN04489765_4581</name>
</gene>